<accession>A0A4R7D0K2</accession>
<proteinExistence type="predicted"/>
<dbReference type="AlphaFoldDB" id="A0A4R7D0K2"/>
<protein>
    <submittedName>
        <fullName evidence="1">Uncharacterized protein</fullName>
    </submittedName>
</protein>
<organism evidence="1 2">
    <name type="scientific">Maribacter caenipelagi</name>
    <dbReference type="NCBI Taxonomy" id="1447781"/>
    <lineage>
        <taxon>Bacteria</taxon>
        <taxon>Pseudomonadati</taxon>
        <taxon>Bacteroidota</taxon>
        <taxon>Flavobacteriia</taxon>
        <taxon>Flavobacteriales</taxon>
        <taxon>Flavobacteriaceae</taxon>
        <taxon>Maribacter</taxon>
    </lineage>
</organism>
<evidence type="ECO:0000313" key="2">
    <source>
        <dbReference type="Proteomes" id="UP000295274"/>
    </source>
</evidence>
<name>A0A4R7D0K2_9FLAO</name>
<evidence type="ECO:0000313" key="1">
    <source>
        <dbReference type="EMBL" id="TDS14210.1"/>
    </source>
</evidence>
<sequence>MDWPRFKRFVFILFFLILGKVMAQKPEPPIPVEAFFGNEALYFQLVVKKKFTPNSRLNFFTVATYTADYENNKEENSIVMPVQVSYDIGKGFGLMVGTDINSISGFSAIVGPQFNYASKDWLIVNVASFFLNEDQDFKLFGLYEYKPAFNEHWGLYTRLQYVYNQSWKLGTNNHRYLYLRAGLKRKQFIFGLAANLEQSGPFKEEGANYGLFVRWEFR</sequence>
<dbReference type="Proteomes" id="UP000295274">
    <property type="component" value="Unassembled WGS sequence"/>
</dbReference>
<keyword evidence="2" id="KW-1185">Reference proteome</keyword>
<comment type="caution">
    <text evidence="1">The sequence shown here is derived from an EMBL/GenBank/DDBJ whole genome shotgun (WGS) entry which is preliminary data.</text>
</comment>
<reference evidence="1 2" key="1">
    <citation type="submission" date="2019-03" db="EMBL/GenBank/DDBJ databases">
        <title>Genomic Encyclopedia of Type Strains, Phase III (KMG-III): the genomes of soil and plant-associated and newly described type strains.</title>
        <authorList>
            <person name="Whitman W."/>
        </authorList>
    </citation>
    <scope>NUCLEOTIDE SEQUENCE [LARGE SCALE GENOMIC DNA]</scope>
    <source>
        <strain evidence="1 2">CECT 8455</strain>
    </source>
</reference>
<dbReference type="OrthoDB" id="675324at2"/>
<dbReference type="RefSeq" id="WP_133673254.1">
    <property type="nucleotide sequence ID" value="NZ_SNZW01000015.1"/>
</dbReference>
<gene>
    <name evidence="1" type="ORF">DFQ03_2283</name>
</gene>
<dbReference type="EMBL" id="SNZW01000015">
    <property type="protein sequence ID" value="TDS14210.1"/>
    <property type="molecule type" value="Genomic_DNA"/>
</dbReference>